<dbReference type="PANTHER" id="PTHR46716">
    <property type="entry name" value="MITOGEN-ACTIVATED PROTEIN KINASE KINASE KINASE 7"/>
    <property type="match status" value="1"/>
</dbReference>
<dbReference type="InterPro" id="IPR008271">
    <property type="entry name" value="Ser/Thr_kinase_AS"/>
</dbReference>
<dbReference type="EMBL" id="UYYF01000004">
    <property type="protein sequence ID" value="VDM94896.1"/>
    <property type="molecule type" value="Genomic_DNA"/>
</dbReference>
<dbReference type="GO" id="GO:0006950">
    <property type="term" value="P:response to stress"/>
    <property type="evidence" value="ECO:0007669"/>
    <property type="project" value="UniProtKB-ARBA"/>
</dbReference>
<dbReference type="InterPro" id="IPR017441">
    <property type="entry name" value="Protein_kinase_ATP_BS"/>
</dbReference>
<dbReference type="Pfam" id="PF07714">
    <property type="entry name" value="PK_Tyr_Ser-Thr"/>
    <property type="match status" value="1"/>
</dbReference>
<keyword evidence="3" id="KW-0808">Transferase</keyword>
<dbReference type="SUPFAM" id="SSF56112">
    <property type="entry name" value="Protein kinase-like (PK-like)"/>
    <property type="match status" value="1"/>
</dbReference>
<dbReference type="InterPro" id="IPR001245">
    <property type="entry name" value="Ser-Thr/Tyr_kinase_cat_dom"/>
</dbReference>
<keyword evidence="5" id="KW-0418">Kinase</keyword>
<dbReference type="GO" id="GO:0019899">
    <property type="term" value="F:enzyme binding"/>
    <property type="evidence" value="ECO:0007669"/>
    <property type="project" value="UniProtKB-ARBA"/>
</dbReference>
<reference evidence="12" key="1">
    <citation type="submission" date="2017-02" db="UniProtKB">
        <authorList>
            <consortium name="WormBaseParasite"/>
        </authorList>
    </citation>
    <scope>IDENTIFICATION</scope>
</reference>
<organism evidence="12">
    <name type="scientific">Thelazia callipaeda</name>
    <name type="common">Oriental eyeworm</name>
    <name type="synonym">Parasitic nematode</name>
    <dbReference type="NCBI Taxonomy" id="103827"/>
    <lineage>
        <taxon>Eukaryota</taxon>
        <taxon>Metazoa</taxon>
        <taxon>Ecdysozoa</taxon>
        <taxon>Nematoda</taxon>
        <taxon>Chromadorea</taxon>
        <taxon>Rhabditida</taxon>
        <taxon>Spirurina</taxon>
        <taxon>Spiruromorpha</taxon>
        <taxon>Thelazioidea</taxon>
        <taxon>Thelaziidae</taxon>
        <taxon>Thelazia</taxon>
    </lineage>
</organism>
<evidence type="ECO:0000313" key="10">
    <source>
        <dbReference type="EMBL" id="VDM94896.1"/>
    </source>
</evidence>
<dbReference type="InterPro" id="IPR011009">
    <property type="entry name" value="Kinase-like_dom_sf"/>
</dbReference>
<evidence type="ECO:0000256" key="5">
    <source>
        <dbReference type="ARBA" id="ARBA00022777"/>
    </source>
</evidence>
<dbReference type="STRING" id="103827.A0A0N5CJ77"/>
<dbReference type="Proteomes" id="UP000276776">
    <property type="component" value="Unassembled WGS sequence"/>
</dbReference>
<dbReference type="PANTHER" id="PTHR46716:SF1">
    <property type="entry name" value="MITOGEN-ACTIVATED PROTEIN KINASE KINASE KINASE 7"/>
    <property type="match status" value="1"/>
</dbReference>
<accession>A0A0N5CJ77</accession>
<dbReference type="SMART" id="SM00220">
    <property type="entry name" value="S_TKc"/>
    <property type="match status" value="1"/>
</dbReference>
<keyword evidence="6 7" id="KW-0067">ATP-binding</keyword>
<gene>
    <name evidence="10" type="ORF">TCLT_LOCUS73</name>
</gene>
<evidence type="ECO:0000313" key="12">
    <source>
        <dbReference type="WBParaSite" id="TCLT_0000007201-mRNA-1"/>
    </source>
</evidence>
<dbReference type="PROSITE" id="PS50011">
    <property type="entry name" value="PROTEIN_KINASE_DOM"/>
    <property type="match status" value="1"/>
</dbReference>
<dbReference type="Gene3D" id="1.10.510.10">
    <property type="entry name" value="Transferase(Phosphotransferase) domain 1"/>
    <property type="match status" value="1"/>
</dbReference>
<dbReference type="GO" id="GO:0007254">
    <property type="term" value="P:JNK cascade"/>
    <property type="evidence" value="ECO:0007669"/>
    <property type="project" value="TreeGrafter"/>
</dbReference>
<dbReference type="Gene3D" id="3.30.200.20">
    <property type="entry name" value="Phosphorylase Kinase, domain 1"/>
    <property type="match status" value="1"/>
</dbReference>
<name>A0A0N5CJ77_THECL</name>
<evidence type="ECO:0000313" key="11">
    <source>
        <dbReference type="Proteomes" id="UP000276776"/>
    </source>
</evidence>
<sequence>MDVLPPLKIENNLELGDSINGSASFSSPTIADDFNNDPFLNADFYAFQLIHLLGRGSYGDVWKAKCNKITVALKIIKSNEVLRGIFYKEVEAMRFFDHPNVIAIFGACVRPVHAIAMEYMECGSLDHLLHVTKNIDYKADHAFHWASQCADAMAYIHGKHCAHADLKPANLLLQDNYHHLKVADFGTVIYTNCDMDYRQGSASWMAPEVISGSPPSKYSDYYSFGIILWEIITRKRPYDEYSNAEEILWSVYAGSRPPVIANIPARLMQMIESCWNEVPNERPSIQQIQKVLCILRLMYPNFNDPLTYAASRSINEKTAARKDKDDSAGNIPFLMRETDTGIECESSSNC</sequence>
<dbReference type="GO" id="GO:0004709">
    <property type="term" value="F:MAP kinase kinase kinase activity"/>
    <property type="evidence" value="ECO:0007669"/>
    <property type="project" value="TreeGrafter"/>
</dbReference>
<evidence type="ECO:0000256" key="8">
    <source>
        <dbReference type="RuleBase" id="RU000304"/>
    </source>
</evidence>
<dbReference type="AlphaFoldDB" id="A0A0N5CJ77"/>
<dbReference type="PRINTS" id="PR00109">
    <property type="entry name" value="TYRKINASE"/>
</dbReference>
<protein>
    <submittedName>
        <fullName evidence="12">Mitogen-activated protein kinase kinase kinase</fullName>
    </submittedName>
</protein>
<evidence type="ECO:0000256" key="4">
    <source>
        <dbReference type="ARBA" id="ARBA00022741"/>
    </source>
</evidence>
<dbReference type="PROSITE" id="PS00108">
    <property type="entry name" value="PROTEIN_KINASE_ST"/>
    <property type="match status" value="1"/>
</dbReference>
<dbReference type="GO" id="GO:0005524">
    <property type="term" value="F:ATP binding"/>
    <property type="evidence" value="ECO:0007669"/>
    <property type="project" value="UniProtKB-UniRule"/>
</dbReference>
<feature type="domain" description="Protein kinase" evidence="9">
    <location>
        <begin position="47"/>
        <end position="302"/>
    </location>
</feature>
<keyword evidence="4 7" id="KW-0547">Nucleotide-binding</keyword>
<reference evidence="10 11" key="2">
    <citation type="submission" date="2018-11" db="EMBL/GenBank/DDBJ databases">
        <authorList>
            <consortium name="Pathogen Informatics"/>
        </authorList>
    </citation>
    <scope>NUCLEOTIDE SEQUENCE [LARGE SCALE GENOMIC DNA]</scope>
</reference>
<evidence type="ECO:0000256" key="1">
    <source>
        <dbReference type="ARBA" id="ARBA00006529"/>
    </source>
</evidence>
<evidence type="ECO:0000256" key="7">
    <source>
        <dbReference type="PROSITE-ProRule" id="PRU10141"/>
    </source>
</evidence>
<evidence type="ECO:0000256" key="2">
    <source>
        <dbReference type="ARBA" id="ARBA00022527"/>
    </source>
</evidence>
<evidence type="ECO:0000256" key="6">
    <source>
        <dbReference type="ARBA" id="ARBA00022840"/>
    </source>
</evidence>
<evidence type="ECO:0000256" key="3">
    <source>
        <dbReference type="ARBA" id="ARBA00022679"/>
    </source>
</evidence>
<dbReference type="WBParaSite" id="TCLT_0000007201-mRNA-1">
    <property type="protein sequence ID" value="TCLT_0000007201-mRNA-1"/>
    <property type="gene ID" value="TCLT_0000007201"/>
</dbReference>
<dbReference type="OrthoDB" id="10013149at2759"/>
<dbReference type="GO" id="GO:0043123">
    <property type="term" value="P:positive regulation of canonical NF-kappaB signal transduction"/>
    <property type="evidence" value="ECO:0007669"/>
    <property type="project" value="TreeGrafter"/>
</dbReference>
<dbReference type="OMA" id="WEIITRM"/>
<dbReference type="PROSITE" id="PS00107">
    <property type="entry name" value="PROTEIN_KINASE_ATP"/>
    <property type="match status" value="1"/>
</dbReference>
<evidence type="ECO:0000259" key="9">
    <source>
        <dbReference type="PROSITE" id="PS50011"/>
    </source>
</evidence>
<comment type="similarity">
    <text evidence="1">Belongs to the protein kinase superfamily. STE Ser/Thr protein kinase family. MAP kinase kinase kinase subfamily.</text>
</comment>
<dbReference type="GO" id="GO:0006955">
    <property type="term" value="P:immune response"/>
    <property type="evidence" value="ECO:0007669"/>
    <property type="project" value="TreeGrafter"/>
</dbReference>
<feature type="binding site" evidence="7">
    <location>
        <position position="74"/>
    </location>
    <ligand>
        <name>ATP</name>
        <dbReference type="ChEBI" id="CHEBI:30616"/>
    </ligand>
</feature>
<proteinExistence type="inferred from homology"/>
<keyword evidence="11" id="KW-1185">Reference proteome</keyword>
<dbReference type="InterPro" id="IPR000719">
    <property type="entry name" value="Prot_kinase_dom"/>
</dbReference>
<keyword evidence="2 8" id="KW-0723">Serine/threonine-protein kinase</keyword>